<protein>
    <submittedName>
        <fullName evidence="4">Arsenate reductase (Glutaredoxin)</fullName>
        <ecNumber evidence="4">1.20.4.1</ecNumber>
    </submittedName>
</protein>
<dbReference type="EMBL" id="RJJD01000023">
    <property type="protein sequence ID" value="RNI21856.1"/>
    <property type="molecule type" value="Genomic_DNA"/>
</dbReference>
<dbReference type="OrthoDB" id="9808142at2"/>
<proteinExistence type="inferred from homology"/>
<dbReference type="EC" id="1.20.4.1" evidence="4"/>
<keyword evidence="5" id="KW-1185">Reference proteome</keyword>
<dbReference type="InterPro" id="IPR036249">
    <property type="entry name" value="Thioredoxin-like_sf"/>
</dbReference>
<evidence type="ECO:0000256" key="1">
    <source>
        <dbReference type="ARBA" id="ARBA00007198"/>
    </source>
</evidence>
<name>A0A3M9M8Q5_9BACT</name>
<reference evidence="4 5" key="1">
    <citation type="submission" date="2018-11" db="EMBL/GenBank/DDBJ databases">
        <title>Rufibacter latericius sp. nov., isolated from water in Baiyang Lake.</title>
        <authorList>
            <person name="Yang Y."/>
        </authorList>
    </citation>
    <scope>NUCLEOTIDE SEQUENCE [LARGE SCALE GENOMIC DNA]</scope>
    <source>
        <strain evidence="4 5">R-22-1c-1</strain>
    </source>
</reference>
<dbReference type="PANTHER" id="PTHR30041">
    <property type="entry name" value="ARSENATE REDUCTASE"/>
    <property type="match status" value="1"/>
</dbReference>
<dbReference type="PROSITE" id="PS51353">
    <property type="entry name" value="ARSC"/>
    <property type="match status" value="1"/>
</dbReference>
<evidence type="ECO:0000256" key="2">
    <source>
        <dbReference type="ARBA" id="ARBA00023002"/>
    </source>
</evidence>
<accession>A0A3M9M8Q5</accession>
<evidence type="ECO:0000313" key="4">
    <source>
        <dbReference type="EMBL" id="RNI21856.1"/>
    </source>
</evidence>
<dbReference type="RefSeq" id="WP_123129181.1">
    <property type="nucleotide sequence ID" value="NZ_RJJD01000023.1"/>
</dbReference>
<dbReference type="SUPFAM" id="SSF52833">
    <property type="entry name" value="Thioredoxin-like"/>
    <property type="match status" value="1"/>
</dbReference>
<dbReference type="NCBIfam" id="TIGR00014">
    <property type="entry name" value="arsC"/>
    <property type="match status" value="1"/>
</dbReference>
<gene>
    <name evidence="4" type="primary">arsC</name>
    <name evidence="4" type="ORF">EFB08_22175</name>
</gene>
<dbReference type="GO" id="GO:0008794">
    <property type="term" value="F:arsenate reductase (glutaredoxin) activity"/>
    <property type="evidence" value="ECO:0007669"/>
    <property type="project" value="UniProtKB-EC"/>
</dbReference>
<sequence>MITIYHNNRCGKSRQALELLQASGQEVQVVSYLTETPSVEELREVLAKLNLGPEDIIRKGEKLYKEVYATQHLTQEEWLQVLVQNPILIERPIVVNGEKAVIGRPPENVLTIL</sequence>
<comment type="similarity">
    <text evidence="1 3">Belongs to the ArsC family.</text>
</comment>
<dbReference type="Pfam" id="PF03960">
    <property type="entry name" value="ArsC"/>
    <property type="match status" value="1"/>
</dbReference>
<dbReference type="AlphaFoldDB" id="A0A3M9M8Q5"/>
<dbReference type="Gene3D" id="3.40.30.10">
    <property type="entry name" value="Glutaredoxin"/>
    <property type="match status" value="1"/>
</dbReference>
<comment type="caution">
    <text evidence="4">The sequence shown here is derived from an EMBL/GenBank/DDBJ whole genome shotgun (WGS) entry which is preliminary data.</text>
</comment>
<dbReference type="PANTHER" id="PTHR30041:SF4">
    <property type="entry name" value="ARSENATE REDUCTASE"/>
    <property type="match status" value="1"/>
</dbReference>
<evidence type="ECO:0000313" key="5">
    <source>
        <dbReference type="Proteomes" id="UP000272117"/>
    </source>
</evidence>
<evidence type="ECO:0000256" key="3">
    <source>
        <dbReference type="PROSITE-ProRule" id="PRU01282"/>
    </source>
</evidence>
<organism evidence="4 5">
    <name type="scientific">Rufibacter latericius</name>
    <dbReference type="NCBI Taxonomy" id="2487040"/>
    <lineage>
        <taxon>Bacteria</taxon>
        <taxon>Pseudomonadati</taxon>
        <taxon>Bacteroidota</taxon>
        <taxon>Cytophagia</taxon>
        <taxon>Cytophagales</taxon>
        <taxon>Hymenobacteraceae</taxon>
        <taxon>Rufibacter</taxon>
    </lineage>
</organism>
<dbReference type="CDD" id="cd03034">
    <property type="entry name" value="ArsC_ArsC"/>
    <property type="match status" value="1"/>
</dbReference>
<dbReference type="Proteomes" id="UP000272117">
    <property type="component" value="Unassembled WGS sequence"/>
</dbReference>
<dbReference type="InterPro" id="IPR006660">
    <property type="entry name" value="Arsenate_reductase-like"/>
</dbReference>
<dbReference type="InterPro" id="IPR006659">
    <property type="entry name" value="Arsenate_reductase"/>
</dbReference>
<keyword evidence="2 4" id="KW-0560">Oxidoreductase</keyword>